<proteinExistence type="inferred from homology"/>
<dbReference type="InterPro" id="IPR013324">
    <property type="entry name" value="RNA_pol_sigma_r3/r4-like"/>
</dbReference>
<keyword evidence="10" id="KW-1185">Reference proteome</keyword>
<feature type="domain" description="HTH luxR-type" evidence="6">
    <location>
        <begin position="151"/>
        <end position="178"/>
    </location>
</feature>
<evidence type="ECO:0000256" key="1">
    <source>
        <dbReference type="ARBA" id="ARBA00010641"/>
    </source>
</evidence>
<dbReference type="Gene3D" id="1.10.10.10">
    <property type="entry name" value="Winged helix-like DNA-binding domain superfamily/Winged helix DNA-binding domain"/>
    <property type="match status" value="1"/>
</dbReference>
<keyword evidence="5" id="KW-0472">Membrane</keyword>
<dbReference type="NCBIfam" id="TIGR02985">
    <property type="entry name" value="Sig70_bacteroi1"/>
    <property type="match status" value="1"/>
</dbReference>
<keyword evidence="5" id="KW-0812">Transmembrane</keyword>
<keyword evidence="3" id="KW-0731">Sigma factor</keyword>
<dbReference type="InterPro" id="IPR000792">
    <property type="entry name" value="Tscrpt_reg_LuxR_C"/>
</dbReference>
<dbReference type="NCBIfam" id="TIGR02937">
    <property type="entry name" value="sigma70-ECF"/>
    <property type="match status" value="1"/>
</dbReference>
<dbReference type="EMBL" id="JACRTI010000027">
    <property type="protein sequence ID" value="MBC8602392.1"/>
    <property type="molecule type" value="Genomic_DNA"/>
</dbReference>
<dbReference type="Pfam" id="PF04542">
    <property type="entry name" value="Sigma70_r2"/>
    <property type="match status" value="1"/>
</dbReference>
<evidence type="ECO:0000256" key="2">
    <source>
        <dbReference type="ARBA" id="ARBA00023015"/>
    </source>
</evidence>
<keyword evidence="4" id="KW-0804">Transcription</keyword>
<dbReference type="PANTHER" id="PTHR43133:SF46">
    <property type="entry name" value="RNA POLYMERASE SIGMA-70 FACTOR ECF SUBFAMILY"/>
    <property type="match status" value="1"/>
</dbReference>
<evidence type="ECO:0000313" key="10">
    <source>
        <dbReference type="Proteomes" id="UP000629596"/>
    </source>
</evidence>
<evidence type="ECO:0000259" key="6">
    <source>
        <dbReference type="PROSITE" id="PS00622"/>
    </source>
</evidence>
<dbReference type="Proteomes" id="UP000629596">
    <property type="component" value="Unassembled WGS sequence"/>
</dbReference>
<dbReference type="InterPro" id="IPR036388">
    <property type="entry name" value="WH-like_DNA-bd_sf"/>
</dbReference>
<dbReference type="SUPFAM" id="SSF88946">
    <property type="entry name" value="Sigma2 domain of RNA polymerase sigma factors"/>
    <property type="match status" value="1"/>
</dbReference>
<dbReference type="SUPFAM" id="SSF88659">
    <property type="entry name" value="Sigma3 and sigma4 domains of RNA polymerase sigma factors"/>
    <property type="match status" value="1"/>
</dbReference>
<sequence length="201" mass="23727">MDKYVVNASLIADINKGNERSFSLLYNCYYTYLCTFATTYVFCPEKAEEIVNDVFMRIWDNRASITFPIHFYLLQSVRNACLNYLRMLRNEQNAMDEYRLLLLDLHENFCLNDNNPLSLLEFRELERQVQMVVETLPAKCKKIFEYYLYQGKSSRQIAEELDININTVRVQIKNALDRMKAVLGPKIVYLLSFLLSGTFFK</sequence>
<evidence type="ECO:0000256" key="5">
    <source>
        <dbReference type="SAM" id="Phobius"/>
    </source>
</evidence>
<keyword evidence="5" id="KW-1133">Transmembrane helix</keyword>
<dbReference type="GO" id="GO:0003677">
    <property type="term" value="F:DNA binding"/>
    <property type="evidence" value="ECO:0007669"/>
    <property type="project" value="InterPro"/>
</dbReference>
<dbReference type="Pfam" id="PF08281">
    <property type="entry name" value="Sigma70_r4_2"/>
    <property type="match status" value="1"/>
</dbReference>
<gene>
    <name evidence="8" type="ORF">DWU89_12095</name>
    <name evidence="7" type="ORF">H8784_11790</name>
</gene>
<evidence type="ECO:0000256" key="3">
    <source>
        <dbReference type="ARBA" id="ARBA00023082"/>
    </source>
</evidence>
<evidence type="ECO:0000313" key="7">
    <source>
        <dbReference type="EMBL" id="MBC8602392.1"/>
    </source>
</evidence>
<dbReference type="InterPro" id="IPR013249">
    <property type="entry name" value="RNA_pol_sigma70_r4_t2"/>
</dbReference>
<feature type="transmembrane region" description="Helical" evidence="5">
    <location>
        <begin position="181"/>
        <end position="200"/>
    </location>
</feature>
<dbReference type="AlphaFoldDB" id="A0A3D8HD55"/>
<dbReference type="InterPro" id="IPR007627">
    <property type="entry name" value="RNA_pol_sigma70_r2"/>
</dbReference>
<dbReference type="CDD" id="cd06171">
    <property type="entry name" value="Sigma70_r4"/>
    <property type="match status" value="1"/>
</dbReference>
<organism evidence="8 9">
    <name type="scientific">Parabacteroides acidifaciens</name>
    <dbReference type="NCBI Taxonomy" id="2290935"/>
    <lineage>
        <taxon>Bacteria</taxon>
        <taxon>Pseudomonadati</taxon>
        <taxon>Bacteroidota</taxon>
        <taxon>Bacteroidia</taxon>
        <taxon>Bacteroidales</taxon>
        <taxon>Tannerellaceae</taxon>
        <taxon>Parabacteroides</taxon>
    </lineage>
</organism>
<dbReference type="Proteomes" id="UP000256321">
    <property type="component" value="Unassembled WGS sequence"/>
</dbReference>
<dbReference type="InterPro" id="IPR039425">
    <property type="entry name" value="RNA_pol_sigma-70-like"/>
</dbReference>
<protein>
    <submittedName>
        <fullName evidence="8">RNA polymerase sigma-70 factor</fullName>
    </submittedName>
</protein>
<reference evidence="8 9" key="1">
    <citation type="submission" date="2018-07" db="EMBL/GenBank/DDBJ databases">
        <title>Parabacteroides acidifaciens nov. sp., isolated from human feces.</title>
        <authorList>
            <person name="Wang Y.J."/>
        </authorList>
    </citation>
    <scope>NUCLEOTIDE SEQUENCE [LARGE SCALE GENOMIC DNA]</scope>
    <source>
        <strain evidence="8 9">426-9</strain>
    </source>
</reference>
<keyword evidence="2" id="KW-0805">Transcription regulation</keyword>
<dbReference type="InterPro" id="IPR014284">
    <property type="entry name" value="RNA_pol_sigma-70_dom"/>
</dbReference>
<dbReference type="PROSITE" id="PS00622">
    <property type="entry name" value="HTH_LUXR_1"/>
    <property type="match status" value="1"/>
</dbReference>
<comment type="caution">
    <text evidence="8">The sequence shown here is derived from an EMBL/GenBank/DDBJ whole genome shotgun (WGS) entry which is preliminary data.</text>
</comment>
<name>A0A3D8HD55_9BACT</name>
<dbReference type="GO" id="GO:0016987">
    <property type="term" value="F:sigma factor activity"/>
    <property type="evidence" value="ECO:0007669"/>
    <property type="project" value="UniProtKB-KW"/>
</dbReference>
<dbReference type="Gene3D" id="1.10.1740.10">
    <property type="match status" value="1"/>
</dbReference>
<dbReference type="PANTHER" id="PTHR43133">
    <property type="entry name" value="RNA POLYMERASE ECF-TYPE SIGMA FACTO"/>
    <property type="match status" value="1"/>
</dbReference>
<dbReference type="InterPro" id="IPR013325">
    <property type="entry name" value="RNA_pol_sigma_r2"/>
</dbReference>
<reference evidence="7 10" key="2">
    <citation type="submission" date="2020-08" db="EMBL/GenBank/DDBJ databases">
        <title>Genome public.</title>
        <authorList>
            <person name="Liu C."/>
            <person name="Sun Q."/>
        </authorList>
    </citation>
    <scope>NUCLEOTIDE SEQUENCE [LARGE SCALE GENOMIC DNA]</scope>
    <source>
        <strain evidence="7 10">426_9</strain>
    </source>
</reference>
<evidence type="ECO:0000313" key="9">
    <source>
        <dbReference type="Proteomes" id="UP000256321"/>
    </source>
</evidence>
<accession>A0A3D8HD55</accession>
<dbReference type="EMBL" id="QREV01000027">
    <property type="protein sequence ID" value="RDU48905.1"/>
    <property type="molecule type" value="Genomic_DNA"/>
</dbReference>
<comment type="similarity">
    <text evidence="1">Belongs to the sigma-70 factor family. ECF subfamily.</text>
</comment>
<evidence type="ECO:0000256" key="4">
    <source>
        <dbReference type="ARBA" id="ARBA00023163"/>
    </source>
</evidence>
<dbReference type="RefSeq" id="WP_115499896.1">
    <property type="nucleotide sequence ID" value="NZ_JACRTI010000027.1"/>
</dbReference>
<evidence type="ECO:0000313" key="8">
    <source>
        <dbReference type="EMBL" id="RDU48905.1"/>
    </source>
</evidence>
<dbReference type="GO" id="GO:0006352">
    <property type="term" value="P:DNA-templated transcription initiation"/>
    <property type="evidence" value="ECO:0007669"/>
    <property type="project" value="InterPro"/>
</dbReference>
<dbReference type="InterPro" id="IPR014327">
    <property type="entry name" value="RNA_pol_sigma70_bacteroid"/>
</dbReference>